<dbReference type="HOGENOM" id="CLU_047870_0_0_1"/>
<dbReference type="STRING" id="1137138.A0A067NRL7"/>
<dbReference type="EMBL" id="KL198006">
    <property type="protein sequence ID" value="KDQ30574.1"/>
    <property type="molecule type" value="Genomic_DNA"/>
</dbReference>
<evidence type="ECO:0000259" key="1">
    <source>
        <dbReference type="Pfam" id="PF10441"/>
    </source>
</evidence>
<organism evidence="2 3">
    <name type="scientific">Pleurotus ostreatus (strain PC15)</name>
    <name type="common">Oyster mushroom</name>
    <dbReference type="NCBI Taxonomy" id="1137138"/>
    <lineage>
        <taxon>Eukaryota</taxon>
        <taxon>Fungi</taxon>
        <taxon>Dikarya</taxon>
        <taxon>Basidiomycota</taxon>
        <taxon>Agaricomycotina</taxon>
        <taxon>Agaricomycetes</taxon>
        <taxon>Agaricomycetidae</taxon>
        <taxon>Agaricales</taxon>
        <taxon>Pleurotineae</taxon>
        <taxon>Pleurotaceae</taxon>
        <taxon>Pleurotus</taxon>
    </lineage>
</organism>
<protein>
    <recommendedName>
        <fullName evidence="1">Nucleolar 27S pre-rRNA processing Urb2/Npa2 C-terminal domain-containing protein</fullName>
    </recommendedName>
</protein>
<dbReference type="GO" id="GO:0042254">
    <property type="term" value="P:ribosome biogenesis"/>
    <property type="evidence" value="ECO:0007669"/>
    <property type="project" value="TreeGrafter"/>
</dbReference>
<dbReference type="InParanoid" id="A0A067NRL7"/>
<evidence type="ECO:0000313" key="3">
    <source>
        <dbReference type="Proteomes" id="UP000027073"/>
    </source>
</evidence>
<gene>
    <name evidence="2" type="ORF">PLEOSDRAFT_23710</name>
</gene>
<accession>A0A067NRL7</accession>
<name>A0A067NRL7_PLEO1</name>
<evidence type="ECO:0000313" key="2">
    <source>
        <dbReference type="EMBL" id="KDQ30574.1"/>
    </source>
</evidence>
<feature type="domain" description="Nucleolar 27S pre-rRNA processing Urb2/Npa2 C-terminal" evidence="1">
    <location>
        <begin position="82"/>
        <end position="310"/>
    </location>
</feature>
<dbReference type="PANTHER" id="PTHR15682:SF2">
    <property type="entry name" value="UNHEALTHY RIBOSOME BIOGENESIS PROTEIN 2 HOMOLOG"/>
    <property type="match status" value="1"/>
</dbReference>
<dbReference type="Proteomes" id="UP000027073">
    <property type="component" value="Unassembled WGS sequence"/>
</dbReference>
<dbReference type="InterPro" id="IPR018849">
    <property type="entry name" value="Urb2/Npa2_C"/>
</dbReference>
<dbReference type="GO" id="GO:0005730">
    <property type="term" value="C:nucleolus"/>
    <property type="evidence" value="ECO:0007669"/>
    <property type="project" value="TreeGrafter"/>
</dbReference>
<dbReference type="VEuPathDB" id="FungiDB:PLEOSDRAFT_23710"/>
<dbReference type="InterPro" id="IPR052609">
    <property type="entry name" value="Ribosome_Biogenesis_Reg"/>
</dbReference>
<proteinExistence type="predicted"/>
<reference evidence="3" key="1">
    <citation type="journal article" date="2014" name="Proc. Natl. Acad. Sci. U.S.A.">
        <title>Extensive sampling of basidiomycete genomes demonstrates inadequacy of the white-rot/brown-rot paradigm for wood decay fungi.</title>
        <authorList>
            <person name="Riley R."/>
            <person name="Salamov A.A."/>
            <person name="Brown D.W."/>
            <person name="Nagy L.G."/>
            <person name="Floudas D."/>
            <person name="Held B.W."/>
            <person name="Levasseur A."/>
            <person name="Lombard V."/>
            <person name="Morin E."/>
            <person name="Otillar R."/>
            <person name="Lindquist E.A."/>
            <person name="Sun H."/>
            <person name="LaButti K.M."/>
            <person name="Schmutz J."/>
            <person name="Jabbour D."/>
            <person name="Luo H."/>
            <person name="Baker S.E."/>
            <person name="Pisabarro A.G."/>
            <person name="Walton J.D."/>
            <person name="Blanchette R.A."/>
            <person name="Henrissat B."/>
            <person name="Martin F."/>
            <person name="Cullen D."/>
            <person name="Hibbett D.S."/>
            <person name="Grigoriev I.V."/>
        </authorList>
    </citation>
    <scope>NUCLEOTIDE SEQUENCE [LARGE SCALE GENOMIC DNA]</scope>
    <source>
        <strain evidence="3">PC15</strain>
    </source>
</reference>
<dbReference type="OrthoDB" id="160374at2759"/>
<sequence length="311" mass="34662">MIDNTLIDSRLAGYIRTSSTALFSHVLDQLASLLTAEVLQSSSGTSLLHLASVLLHDPPQGEQLSYFFADAITNTPRSRQQQVLAFISICCSERPAVLRPTDTGNLWSTLAKMVANSKLHDGHTSYPMFQQIIAIISTIVRLRRDLLVNNLPQLGHTLARLLLCLRTTRHNLGAMQKSMVLDTFPQWITADEPLTVREAKALARLLENINAKTVVRNNAAHQELQKAESLAKPFSKHASYILKAYVTVMNDPLCVLPLPIRKELRSGLFVLCGMVNDHSRDAIMVSLDVGGKLTLKSLWQEYEKQRYHGQG</sequence>
<dbReference type="AlphaFoldDB" id="A0A067NRL7"/>
<dbReference type="Pfam" id="PF10441">
    <property type="entry name" value="Urb2"/>
    <property type="match status" value="1"/>
</dbReference>
<dbReference type="PANTHER" id="PTHR15682">
    <property type="entry name" value="UNHEALTHY RIBOSOME BIOGENESIS PROTEIN 2 HOMOLOG"/>
    <property type="match status" value="1"/>
</dbReference>